<gene>
    <name evidence="1" type="ORF">CDAR_401141</name>
</gene>
<keyword evidence="2" id="KW-1185">Reference proteome</keyword>
<dbReference type="AlphaFoldDB" id="A0AAV4TMZ9"/>
<protein>
    <recommendedName>
        <fullName evidence="3">LAGLIDADG homing endonuclease</fullName>
    </recommendedName>
</protein>
<comment type="caution">
    <text evidence="1">The sequence shown here is derived from an EMBL/GenBank/DDBJ whole genome shotgun (WGS) entry which is preliminary data.</text>
</comment>
<accession>A0AAV4TMZ9</accession>
<reference evidence="1 2" key="1">
    <citation type="submission" date="2021-06" db="EMBL/GenBank/DDBJ databases">
        <title>Caerostris darwini draft genome.</title>
        <authorList>
            <person name="Kono N."/>
            <person name="Arakawa K."/>
        </authorList>
    </citation>
    <scope>NUCLEOTIDE SEQUENCE [LARGE SCALE GENOMIC DNA]</scope>
</reference>
<dbReference type="EMBL" id="BPLQ01009708">
    <property type="protein sequence ID" value="GIY46122.1"/>
    <property type="molecule type" value="Genomic_DNA"/>
</dbReference>
<evidence type="ECO:0008006" key="3">
    <source>
        <dbReference type="Google" id="ProtNLM"/>
    </source>
</evidence>
<evidence type="ECO:0000313" key="1">
    <source>
        <dbReference type="EMBL" id="GIY46122.1"/>
    </source>
</evidence>
<organism evidence="1 2">
    <name type="scientific">Caerostris darwini</name>
    <dbReference type="NCBI Taxonomy" id="1538125"/>
    <lineage>
        <taxon>Eukaryota</taxon>
        <taxon>Metazoa</taxon>
        <taxon>Ecdysozoa</taxon>
        <taxon>Arthropoda</taxon>
        <taxon>Chelicerata</taxon>
        <taxon>Arachnida</taxon>
        <taxon>Araneae</taxon>
        <taxon>Araneomorphae</taxon>
        <taxon>Entelegynae</taxon>
        <taxon>Araneoidea</taxon>
        <taxon>Araneidae</taxon>
        <taxon>Caerostris</taxon>
    </lineage>
</organism>
<dbReference type="Proteomes" id="UP001054837">
    <property type="component" value="Unassembled WGS sequence"/>
</dbReference>
<name>A0AAV4TMZ9_9ARAC</name>
<proteinExistence type="predicted"/>
<evidence type="ECO:0000313" key="2">
    <source>
        <dbReference type="Proteomes" id="UP001054837"/>
    </source>
</evidence>
<sequence>MPADFIFEIVGDYASNLKELMCGRQFRSKSELIGNHNLVSFEVGGRFPKRRRYQALALLRNLSELPILDRSYSKIPNEGSVVFHLCYGCFFGEEGLNITKGWRITSFTDLSRINARISYVFIL</sequence>